<feature type="repeat" description="ANK" evidence="3">
    <location>
        <begin position="137"/>
        <end position="171"/>
    </location>
</feature>
<dbReference type="InterPro" id="IPR002110">
    <property type="entry name" value="Ankyrin_rpt"/>
</dbReference>
<dbReference type="EMBL" id="NEDP02076713">
    <property type="protein sequence ID" value="OWF35671.1"/>
    <property type="molecule type" value="Genomic_DNA"/>
</dbReference>
<dbReference type="PROSITE" id="PS50297">
    <property type="entry name" value="ANK_REP_REGION"/>
    <property type="match status" value="2"/>
</dbReference>
<gene>
    <name evidence="4" type="ORF">KP79_PYT04881</name>
</gene>
<comment type="caution">
    <text evidence="4">The sequence shown here is derived from an EMBL/GenBank/DDBJ whole genome shotgun (WGS) entry which is preliminary data.</text>
</comment>
<keyword evidence="2 3" id="KW-0040">ANK repeat</keyword>
<evidence type="ECO:0000313" key="5">
    <source>
        <dbReference type="Proteomes" id="UP000242188"/>
    </source>
</evidence>
<dbReference type="OrthoDB" id="539213at2759"/>
<dbReference type="Proteomes" id="UP000242188">
    <property type="component" value="Unassembled WGS sequence"/>
</dbReference>
<dbReference type="AlphaFoldDB" id="A0A210PGS5"/>
<accession>A0A210PGS5</accession>
<dbReference type="Gene3D" id="1.25.40.20">
    <property type="entry name" value="Ankyrin repeat-containing domain"/>
    <property type="match status" value="2"/>
</dbReference>
<sequence length="1141" mass="127794">MENINILKAKSHRILDETYREKMGEYIESLKIYEEEKKYVKPPSIGLLIYASEHNKLEDLECLCLQNKLQGNLETLLKHAVMHDREDMGVWFLQKGAQFKNLFRRSLQYVAVLKGYTRILDEILKQRSVDINDTDANGETVLHLALTKDIDNPTTCRILLEHGARTDVPDRYGILPLHRVTSTSINSKMIDLLLDFNADIEALDNHGKRPLEYAFDRKFNKQTVVCHLIRRGAKIGKKFESNGTFQCEFTVPVEHLLTMIKPILREIRNRSPKANVNDMSVLDCVDLTGDVGALVDLLKENGDISSLCKSNKDATVKRLLRYVELTGSHRLRQCMQERSLSIQDKSPSDVYRPCNSGKRTIAKSLSDSSLLKTKCEDQPILICEEGEAKQHMAILHFEALDGYGFVLARRDTKWLEKVCVDPDAIDVVVIVSPSQDEESIQEVFTLAAQHLINAAHGIPREDPFKLIHIPTSNFLADPSLPNRIRSDQQFLKLSRKKHPYDFLPLHHVVLHESSTVLQKTLINSEPEDVNAEDEVGWTALHLAILLGETEMVKMLLDHEADAASRPAHCLPAFVCTEWKGNSLMHLSPLSLSVCLNMKTVVQLLTEKTPGNPYLDICIQMSYGMKTESTLLESVCREAESRYQDIGARFKPTYTVHKNQPIERVCLGFSEYVDDIEKKKDIHGVSVVIINTDISPESNWIEKTEITENEEVICKSVIDLWADYLWDQHPNLNAITAGSIASVKCPEAKSTGHIILHCSHKGYVPHESNCFPTELKCGKGTIPVAVLEGEFNSGALGGSNSDNQGERESTTCVCAASANNPTNRYPMETEEHLPLKIGMQLCKSYSAAITAHEGTLGAFVELGNGKTGFITCAHLFYKQAISEGTQPIHFSCSQQGCGADVIAPFDHFVENGLRGVRDMEIDDDRVGDPVGEVDGNVENGRNVYWECGKVVRAIFDPTLETGIDAAIVEIDQYRAPRDGSFDDIKHLHLRRAKMDLTHPPTYASGKKADKPYFDSISKDRPIRCMKLGASSGLSVGILTWKDGQIRITDSPPLGIEKDSIHKYIMKGQLVISEYNSKQFFECGDSGSAVFVMKRDGQYYYPDACLGIAIGFLDKKTFVTPIGNILDELKTANTPELDLKKFE</sequence>
<dbReference type="SMART" id="SM00248">
    <property type="entry name" value="ANK"/>
    <property type="match status" value="8"/>
</dbReference>
<feature type="repeat" description="ANK" evidence="3">
    <location>
        <begin position="535"/>
        <end position="567"/>
    </location>
</feature>
<proteinExistence type="predicted"/>
<organism evidence="4 5">
    <name type="scientific">Mizuhopecten yessoensis</name>
    <name type="common">Japanese scallop</name>
    <name type="synonym">Patinopecten yessoensis</name>
    <dbReference type="NCBI Taxonomy" id="6573"/>
    <lineage>
        <taxon>Eukaryota</taxon>
        <taxon>Metazoa</taxon>
        <taxon>Spiralia</taxon>
        <taxon>Lophotrochozoa</taxon>
        <taxon>Mollusca</taxon>
        <taxon>Bivalvia</taxon>
        <taxon>Autobranchia</taxon>
        <taxon>Pteriomorphia</taxon>
        <taxon>Pectinida</taxon>
        <taxon>Pectinoidea</taxon>
        <taxon>Pectinidae</taxon>
        <taxon>Mizuhopecten</taxon>
    </lineage>
</organism>
<dbReference type="SUPFAM" id="SSF48403">
    <property type="entry name" value="Ankyrin repeat"/>
    <property type="match status" value="1"/>
</dbReference>
<dbReference type="PANTHER" id="PTHR24178">
    <property type="entry name" value="MOLTING PROTEIN MLT-4"/>
    <property type="match status" value="1"/>
</dbReference>
<evidence type="ECO:0000256" key="1">
    <source>
        <dbReference type="ARBA" id="ARBA00022737"/>
    </source>
</evidence>
<dbReference type="InterPro" id="IPR036770">
    <property type="entry name" value="Ankyrin_rpt-contain_sf"/>
</dbReference>
<name>A0A210PGS5_MIZYE</name>
<protein>
    <submittedName>
        <fullName evidence="4">Ankyrin repeat domain-containing protein 35</fullName>
    </submittedName>
</protein>
<evidence type="ECO:0000313" key="4">
    <source>
        <dbReference type="EMBL" id="OWF35671.1"/>
    </source>
</evidence>
<feature type="repeat" description="ANK" evidence="3">
    <location>
        <begin position="172"/>
        <end position="205"/>
    </location>
</feature>
<evidence type="ECO:0000256" key="2">
    <source>
        <dbReference type="ARBA" id="ARBA00023043"/>
    </source>
</evidence>
<keyword evidence="5" id="KW-1185">Reference proteome</keyword>
<evidence type="ECO:0000256" key="3">
    <source>
        <dbReference type="PROSITE-ProRule" id="PRU00023"/>
    </source>
</evidence>
<reference evidence="4 5" key="1">
    <citation type="journal article" date="2017" name="Nat. Ecol. Evol.">
        <title>Scallop genome provides insights into evolution of bilaterian karyotype and development.</title>
        <authorList>
            <person name="Wang S."/>
            <person name="Zhang J."/>
            <person name="Jiao W."/>
            <person name="Li J."/>
            <person name="Xun X."/>
            <person name="Sun Y."/>
            <person name="Guo X."/>
            <person name="Huan P."/>
            <person name="Dong B."/>
            <person name="Zhang L."/>
            <person name="Hu X."/>
            <person name="Sun X."/>
            <person name="Wang J."/>
            <person name="Zhao C."/>
            <person name="Wang Y."/>
            <person name="Wang D."/>
            <person name="Huang X."/>
            <person name="Wang R."/>
            <person name="Lv J."/>
            <person name="Li Y."/>
            <person name="Zhang Z."/>
            <person name="Liu B."/>
            <person name="Lu W."/>
            <person name="Hui Y."/>
            <person name="Liang J."/>
            <person name="Zhou Z."/>
            <person name="Hou R."/>
            <person name="Li X."/>
            <person name="Liu Y."/>
            <person name="Li H."/>
            <person name="Ning X."/>
            <person name="Lin Y."/>
            <person name="Zhao L."/>
            <person name="Xing Q."/>
            <person name="Dou J."/>
            <person name="Li Y."/>
            <person name="Mao J."/>
            <person name="Guo H."/>
            <person name="Dou H."/>
            <person name="Li T."/>
            <person name="Mu C."/>
            <person name="Jiang W."/>
            <person name="Fu Q."/>
            <person name="Fu X."/>
            <person name="Miao Y."/>
            <person name="Liu J."/>
            <person name="Yu Q."/>
            <person name="Li R."/>
            <person name="Liao H."/>
            <person name="Li X."/>
            <person name="Kong Y."/>
            <person name="Jiang Z."/>
            <person name="Chourrout D."/>
            <person name="Li R."/>
            <person name="Bao Z."/>
        </authorList>
    </citation>
    <scope>NUCLEOTIDE SEQUENCE [LARGE SCALE GENOMIC DNA]</scope>
    <source>
        <strain evidence="4 5">PY_sf001</strain>
    </source>
</reference>
<keyword evidence="1" id="KW-0677">Repeat</keyword>
<dbReference type="PROSITE" id="PS50088">
    <property type="entry name" value="ANK_REPEAT"/>
    <property type="match status" value="3"/>
</dbReference>
<dbReference type="Pfam" id="PF12796">
    <property type="entry name" value="Ank_2"/>
    <property type="match status" value="2"/>
</dbReference>